<dbReference type="RefSeq" id="WP_087033276.1">
    <property type="nucleotide sequence ID" value="NZ_FJNE01000004.1"/>
</dbReference>
<organism evidence="3 4">
    <name type="scientific">Trichococcus palustris</name>
    <dbReference type="NCBI Taxonomy" id="140314"/>
    <lineage>
        <taxon>Bacteria</taxon>
        <taxon>Bacillati</taxon>
        <taxon>Bacillota</taxon>
        <taxon>Bacilli</taxon>
        <taxon>Lactobacillales</taxon>
        <taxon>Carnobacteriaceae</taxon>
        <taxon>Trichococcus</taxon>
    </lineage>
</organism>
<dbReference type="PANTHER" id="PTHR35146:SF1">
    <property type="entry name" value="UPF0178 PROTEIN YAII"/>
    <property type="match status" value="1"/>
</dbReference>
<dbReference type="Proteomes" id="UP000242754">
    <property type="component" value="Unassembled WGS sequence"/>
</dbReference>
<dbReference type="STRING" id="140314.SAMN04488076_10616"/>
<dbReference type="OrthoDB" id="9798918at2"/>
<dbReference type="HAMAP" id="MF_00489">
    <property type="entry name" value="UPF0178"/>
    <property type="match status" value="1"/>
</dbReference>
<dbReference type="InterPro" id="IPR003791">
    <property type="entry name" value="UPF0178"/>
</dbReference>
<dbReference type="PANTHER" id="PTHR35146">
    <property type="entry name" value="UPF0178 PROTEIN YAII"/>
    <property type="match status" value="1"/>
</dbReference>
<dbReference type="NCBIfam" id="NF001095">
    <property type="entry name" value="PRK00124.1"/>
    <property type="match status" value="1"/>
</dbReference>
<dbReference type="EMBL" id="FJNE01000004">
    <property type="protein sequence ID" value="CZQ93914.1"/>
    <property type="molecule type" value="Genomic_DNA"/>
</dbReference>
<reference evidence="3 4" key="1">
    <citation type="submission" date="2016-02" db="EMBL/GenBank/DDBJ databases">
        <authorList>
            <person name="Wen L."/>
            <person name="He K."/>
            <person name="Yang H."/>
        </authorList>
    </citation>
    <scope>NUCLEOTIDE SEQUENCE [LARGE SCALE GENOMIC DNA]</scope>
    <source>
        <strain evidence="3">Trichococcus palustris</strain>
    </source>
</reference>
<keyword evidence="4" id="KW-1185">Reference proteome</keyword>
<evidence type="ECO:0000313" key="3">
    <source>
        <dbReference type="EMBL" id="CZQ93914.1"/>
    </source>
</evidence>
<evidence type="ECO:0000256" key="1">
    <source>
        <dbReference type="ARBA" id="ARBA00008522"/>
    </source>
</evidence>
<evidence type="ECO:0000256" key="2">
    <source>
        <dbReference type="HAMAP-Rule" id="MF_00489"/>
    </source>
</evidence>
<protein>
    <recommendedName>
        <fullName evidence="2">UPF0178 protein Tpal_1705</fullName>
    </recommendedName>
</protein>
<sequence>MKILIDGDACPVKDIVIEEAVRRKIPVTIVTSFSHYSNAEQPPGVKTVYVDSGADAADFRIIQLAVKGDLLVTQDYGLASLALPKGLTVLHHKGFQYDNDNIGQLLESRYLSAMIRKSGKRTKGPKPFTTEDRHKFRHLLVTILKEKTTES</sequence>
<proteinExistence type="inferred from homology"/>
<accession>A0A143YRD3</accession>
<evidence type="ECO:0000313" key="4">
    <source>
        <dbReference type="Proteomes" id="UP000242754"/>
    </source>
</evidence>
<gene>
    <name evidence="3" type="ORF">Tpal_1705</name>
</gene>
<name>A0A143YRD3_9LACT</name>
<dbReference type="AlphaFoldDB" id="A0A143YRD3"/>
<comment type="similarity">
    <text evidence="1 2">Belongs to the UPF0178 family.</text>
</comment>
<dbReference type="Pfam" id="PF02639">
    <property type="entry name" value="DUF188"/>
    <property type="match status" value="1"/>
</dbReference>